<dbReference type="GO" id="GO:0004553">
    <property type="term" value="F:hydrolase activity, hydrolyzing O-glycosyl compounds"/>
    <property type="evidence" value="ECO:0007669"/>
    <property type="project" value="TreeGrafter"/>
</dbReference>
<evidence type="ECO:0000256" key="3">
    <source>
        <dbReference type="ARBA" id="ARBA00023295"/>
    </source>
</evidence>
<dbReference type="EMBL" id="MNUY01000061">
    <property type="protein sequence ID" value="OIO13340.1"/>
    <property type="molecule type" value="Genomic_DNA"/>
</dbReference>
<dbReference type="PANTHER" id="PTHR12631:SF8">
    <property type="entry name" value="ALPHA-L-IDURONIDASE"/>
    <property type="match status" value="1"/>
</dbReference>
<dbReference type="SUPFAM" id="SSF51445">
    <property type="entry name" value="(Trans)glycosidases"/>
    <property type="match status" value="1"/>
</dbReference>
<keyword evidence="3" id="KW-0326">Glycosidase</keyword>
<reference evidence="5 6" key="1">
    <citation type="journal article" date="2016" name="Environ. Microbiol.">
        <title>Genomic resolution of a cold subsurface aquifer community provides metabolic insights for novel microbes adapted to high CO concentrations.</title>
        <authorList>
            <person name="Probst A.J."/>
            <person name="Castelle C.J."/>
            <person name="Singh A."/>
            <person name="Brown C.T."/>
            <person name="Anantharaman K."/>
            <person name="Sharon I."/>
            <person name="Hug L.A."/>
            <person name="Burstein D."/>
            <person name="Emerson J.B."/>
            <person name="Thomas B.C."/>
            <person name="Banfield J.F."/>
        </authorList>
    </citation>
    <scope>NUCLEOTIDE SEQUENCE [LARGE SCALE GENOMIC DNA]</scope>
    <source>
        <strain evidence="5">CG1_02_37_22</strain>
    </source>
</reference>
<dbReference type="InterPro" id="IPR017853">
    <property type="entry name" value="GH"/>
</dbReference>
<evidence type="ECO:0000313" key="5">
    <source>
        <dbReference type="EMBL" id="OIO13340.1"/>
    </source>
</evidence>
<dbReference type="AlphaFoldDB" id="A0A1J4TMG0"/>
<gene>
    <name evidence="5" type="ORF">AUJ73_03910</name>
</gene>
<feature type="domain" description="Glycosyl hydrolases family 39 N-terminal catalytic" evidence="4">
    <location>
        <begin position="76"/>
        <end position="411"/>
    </location>
</feature>
<dbReference type="Gene3D" id="3.20.20.80">
    <property type="entry name" value="Glycosidases"/>
    <property type="match status" value="1"/>
</dbReference>
<sequence>MKNKYAYLLISIVSLPIIIFAVDKIQQLQSEAAPKSANIVINTQEITGKINYSWAAISQGGEEPPPMLKTAVPKIQELTPKYIRIDHIYDYYDIVRKQDGKYYYDFSKLDDTVEDIIKTGALPFFSLSYMPSSFTLSGSVIDTPTDWDNWKELIRETIAHYSGKLNRNLVNVYYEVWNEPELPQFGSWKLDPSKDYRLLYYYSVKGAQEVNNVNQFFIGGPAIGSYYPTWISSFLTYVTQNKLRLDFYSWHRYNKKAAIFSEDARNTRQILEQFPDYAKIPLVISEWGIESENDPINNSNLAAAFTISAISKFHDLLKYAFVFEAKDGPPPNGGKWGLITHEKSEKPLDPKPRFDAFLLLSKLKGDKLSLIGEGTYVNAIAAKNGDNIMILLSNYDLSNKNIENVPISFKGLKPASYSLKYNYILDQMTGTYDLVTTDGNLDKSFLMTPNSILLLELNISSPLATFIPGRSGNANDKALQLSVNTPFILTSPEFRLTPQSSIDFDIKPLWENEDFMTFIIFDAPFSTENGIINRLFLLKQKNEEGNRLVFGILENQKDEISVSTSINQWQKDTWHHVNLGWDQNGLYISVDNEPTTRKGAIVNVYNGKILTFYPVASALDNLEINLSEQQLIKRTFDGNLER</sequence>
<keyword evidence="2" id="KW-0378">Hydrolase</keyword>
<dbReference type="Proteomes" id="UP000183120">
    <property type="component" value="Unassembled WGS sequence"/>
</dbReference>
<dbReference type="SUPFAM" id="SSF49899">
    <property type="entry name" value="Concanavalin A-like lectins/glucanases"/>
    <property type="match status" value="1"/>
</dbReference>
<evidence type="ECO:0000313" key="6">
    <source>
        <dbReference type="Proteomes" id="UP000183120"/>
    </source>
</evidence>
<organism evidence="5 6">
    <name type="scientific">Candidatus Gottesmanbacteria bacterium CG1_02_37_22</name>
    <dbReference type="NCBI Taxonomy" id="1805209"/>
    <lineage>
        <taxon>Bacteria</taxon>
        <taxon>Candidatus Gottesmaniibacteriota</taxon>
    </lineage>
</organism>
<name>A0A1J4TMG0_9BACT</name>
<evidence type="ECO:0000256" key="2">
    <source>
        <dbReference type="ARBA" id="ARBA00022801"/>
    </source>
</evidence>
<evidence type="ECO:0000259" key="4">
    <source>
        <dbReference type="Pfam" id="PF01229"/>
    </source>
</evidence>
<comment type="similarity">
    <text evidence="1">Belongs to the glycosyl hydrolase 39 family.</text>
</comment>
<dbReference type="InterPro" id="IPR049166">
    <property type="entry name" value="GH39_cat"/>
</dbReference>
<protein>
    <recommendedName>
        <fullName evidence="4">Glycosyl hydrolases family 39 N-terminal catalytic domain-containing protein</fullName>
    </recommendedName>
</protein>
<dbReference type="InterPro" id="IPR051923">
    <property type="entry name" value="Glycosyl_Hydrolase_39"/>
</dbReference>
<accession>A0A1J4TMG0</accession>
<evidence type="ECO:0000256" key="1">
    <source>
        <dbReference type="ARBA" id="ARBA00008875"/>
    </source>
</evidence>
<dbReference type="InterPro" id="IPR013320">
    <property type="entry name" value="ConA-like_dom_sf"/>
</dbReference>
<dbReference type="Pfam" id="PF01229">
    <property type="entry name" value="Glyco_hydro_39"/>
    <property type="match status" value="1"/>
</dbReference>
<dbReference type="STRING" id="1805209.AUJ73_03910"/>
<comment type="caution">
    <text evidence="5">The sequence shown here is derived from an EMBL/GenBank/DDBJ whole genome shotgun (WGS) entry which is preliminary data.</text>
</comment>
<proteinExistence type="inferred from homology"/>
<dbReference type="PANTHER" id="PTHR12631">
    <property type="entry name" value="ALPHA-L-IDURONIDASE"/>
    <property type="match status" value="1"/>
</dbReference>